<dbReference type="PROSITE" id="PS50096">
    <property type="entry name" value="IQ"/>
    <property type="match status" value="8"/>
</dbReference>
<dbReference type="Gene3D" id="3.40.850.10">
    <property type="entry name" value="Kinesin motor domain"/>
    <property type="match status" value="1"/>
</dbReference>
<proteinExistence type="inferred from homology"/>
<evidence type="ECO:0000256" key="2">
    <source>
        <dbReference type="ARBA" id="ARBA00022840"/>
    </source>
</evidence>
<evidence type="ECO:0000259" key="9">
    <source>
        <dbReference type="PROSITE" id="PS51456"/>
    </source>
</evidence>
<dbReference type="Gene3D" id="1.10.10.820">
    <property type="match status" value="1"/>
</dbReference>
<dbReference type="EMBL" id="CANTFL010000146">
    <property type="protein sequence ID" value="CAI5715858.1"/>
    <property type="molecule type" value="Genomic_DNA"/>
</dbReference>
<feature type="coiled-coil region" evidence="7">
    <location>
        <begin position="1058"/>
        <end position="1298"/>
    </location>
</feature>
<comment type="caution">
    <text evidence="10">The sequence shown here is derived from an EMBL/GenBank/DDBJ whole genome shotgun (WGS) entry which is preliminary data.</text>
</comment>
<evidence type="ECO:0000256" key="3">
    <source>
        <dbReference type="ARBA" id="ARBA00023123"/>
    </source>
</evidence>
<dbReference type="Gene3D" id="1.20.120.720">
    <property type="entry name" value="Myosin VI head, motor domain, U50 subdomain"/>
    <property type="match status" value="1"/>
</dbReference>
<dbReference type="GO" id="GO:0000146">
    <property type="term" value="F:microfilament motor activity"/>
    <property type="evidence" value="ECO:0007669"/>
    <property type="project" value="TreeGrafter"/>
</dbReference>
<dbReference type="InterPro" id="IPR036961">
    <property type="entry name" value="Kinesin_motor_dom_sf"/>
</dbReference>
<evidence type="ECO:0000256" key="6">
    <source>
        <dbReference type="PROSITE-ProRule" id="PRU00782"/>
    </source>
</evidence>
<gene>
    <name evidence="10" type="ORF">HBR001_LOCUS1517</name>
</gene>
<name>A0AAV0T7Z3_HYABA</name>
<dbReference type="Pfam" id="PF00063">
    <property type="entry name" value="Myosin_head"/>
    <property type="match status" value="1"/>
</dbReference>
<keyword evidence="4 6" id="KW-0505">Motor protein</keyword>
<keyword evidence="3 6" id="KW-0518">Myosin</keyword>
<feature type="binding site" evidence="6">
    <location>
        <begin position="188"/>
        <end position="195"/>
    </location>
    <ligand>
        <name>ATP</name>
        <dbReference type="ChEBI" id="CHEBI:30616"/>
    </ligand>
</feature>
<feature type="coiled-coil region" evidence="7">
    <location>
        <begin position="979"/>
        <end position="1032"/>
    </location>
</feature>
<keyword evidence="7" id="KW-0175">Coiled coil</keyword>
<sequence>MHEEKQHTAPSVVVGARCYIPDEEAAWLPVYVEQVDEVKGLVTVRMQRPRDRLDCASGLFVDHDDEDRTGESRVVAMDGGFPLQNTKLSSYAEGLDNLIDLNHLHEAAILRNLKKRFRARMPYTYTGDICLAVNPYQWLDELYEPGLHEKYMRAQKRQDVPPHAYAVSVAAFRHMCDHGTNQSILVSGESGAGKTETTKILMDNLATIAPASSSAAAGQETNITTRIIEVNPLLESFGNAKTTRNDNSSRFGKFTQLQFDKSHALCGAQCITYLLEKTRVISHERGERNYHIFYQLLHGTTPEERDELGLGDECPKFSYLEEKAPQEESRPGRKAKPSPLTPSEAPGAQAAEAKDKALFAKTRKALTLLGLGPDQQDDLFQVLSGILYLGETQFVEKPDNDEACDLERDSIVCSCSLLGLHPDAMAKALTHRTIKTAGEIYMVPLTVEQAQSGRDALAKAIYACIFDWLVAGINASLGAAARLTANTIGVLDIFGFESFEYNSFEQLCINYANEKLQQKFTQDVFKAVQEEYELEKITWAHISYADNSETLSLIEGRMGVLALLNEEIVRPRGNEEGFVSKLAGAYPKQKQLIEFPRISKTQFAIHHYAGTVKYDATGFLEKHKDALLSDLSDLMCGSHKPFPQMLFKVKAEMESAAAAAAVSAKLSSSGGRKLGGSRRGTSGASADKTVGMQFKQSLNSLMENIKETNANYIRCIKPNSVKSATLLEDKMVANQLRCAGVIEAICIARAGYPNRLLHAEFVERFDLFLNEQEQRQMQEEAEQWSAPFCHVLVQQFKLETPEEYQMGVTKIYLQKGVLEKLEHAKAQKLSVYVAQIQAQWRGLRARRAYVALRGALIVIQRRVKVFVDRCRFLRAQRAIAVIQRVWRGHVGRCEFRAVQRQHCAVQIQRLWRGHQGRKKYRSRLHHVRAAQIQRMWRGHKGRRIYFAVLRQTRVVPIQCFARQYLARQELSRRRAAYMLTLEEEARRRAEEEARRRAEEEARRRVEEELERQRKLQQELARLEEERRVEDERKLQVLCEASAVVIQRHVRGYFARCLFADLREAAEEEERCRREEEEARERVRLQLEAQRRAEDAAREKERLADERKRKAIAMRQRRENAVKCMQRTVRGHLARVEFAAIKNAARAKAEEEARRIEEEARRMEEETRRLEEETRIMEEEARRLAQEARRNEEAAATRLQSIQRGRLARQQFSTFKIEKAEQDEEAARVREEQERALARALQEETIARAREEEMARAASERDDEIARVREENTKLKQQLAELEKANQDLKAAVAEYQCDREVVKASNNLKEVELTQKLNVQRQDLEHARSAYSTLHDFAGKMGSSRCLTEPEELNSSDSSSTSGDDEVEHWKEDRPTIDSTSASYFDSDRPSTDIAKLLGSSSSRASRLASVIQQRRQKTVQVVQQRQQQASSALQHRKEMLAQRKEAQRKAQTMPITSTTATKAKKWASLSRGKTKKDNGPIELSDLLE</sequence>
<evidence type="ECO:0000313" key="10">
    <source>
        <dbReference type="EMBL" id="CAI5715858.1"/>
    </source>
</evidence>
<feature type="domain" description="Myosin motor" evidence="9">
    <location>
        <begin position="93"/>
        <end position="826"/>
    </location>
</feature>
<dbReference type="SUPFAM" id="SSF52540">
    <property type="entry name" value="P-loop containing nucleoside triphosphate hydrolases"/>
    <property type="match status" value="1"/>
</dbReference>
<feature type="compositionally biased region" description="Low complexity" evidence="8">
    <location>
        <begin position="1457"/>
        <end position="1471"/>
    </location>
</feature>
<dbReference type="GO" id="GO:0051015">
    <property type="term" value="F:actin filament binding"/>
    <property type="evidence" value="ECO:0007669"/>
    <property type="project" value="TreeGrafter"/>
</dbReference>
<comment type="similarity">
    <text evidence="6">Belongs to the TRAFAC class myosin-kinesin ATPase superfamily. Myosin family.</text>
</comment>
<dbReference type="Proteomes" id="UP001162031">
    <property type="component" value="Unassembled WGS sequence"/>
</dbReference>
<dbReference type="Gene3D" id="1.20.58.530">
    <property type="match status" value="1"/>
</dbReference>
<evidence type="ECO:0000256" key="1">
    <source>
        <dbReference type="ARBA" id="ARBA00022741"/>
    </source>
</evidence>
<dbReference type="PRINTS" id="PR00193">
    <property type="entry name" value="MYOSINHEAVY"/>
</dbReference>
<dbReference type="Pfam" id="PF00612">
    <property type="entry name" value="IQ"/>
    <property type="match status" value="6"/>
</dbReference>
<dbReference type="InterPro" id="IPR000048">
    <property type="entry name" value="IQ_motif_EF-hand-BS"/>
</dbReference>
<evidence type="ECO:0000256" key="8">
    <source>
        <dbReference type="SAM" id="MobiDB-lite"/>
    </source>
</evidence>
<accession>A0AAV0T7Z3</accession>
<dbReference type="PROSITE" id="PS51456">
    <property type="entry name" value="MYOSIN_MOTOR"/>
    <property type="match status" value="1"/>
</dbReference>
<dbReference type="SMART" id="SM00242">
    <property type="entry name" value="MYSc"/>
    <property type="match status" value="1"/>
</dbReference>
<protein>
    <recommendedName>
        <fullName evidence="9">Myosin motor domain-containing protein</fullName>
    </recommendedName>
</protein>
<dbReference type="InterPro" id="IPR027417">
    <property type="entry name" value="P-loop_NTPase"/>
</dbReference>
<dbReference type="GO" id="GO:0016459">
    <property type="term" value="C:myosin complex"/>
    <property type="evidence" value="ECO:0007669"/>
    <property type="project" value="UniProtKB-KW"/>
</dbReference>
<dbReference type="GO" id="GO:0016020">
    <property type="term" value="C:membrane"/>
    <property type="evidence" value="ECO:0007669"/>
    <property type="project" value="TreeGrafter"/>
</dbReference>
<feature type="region of interest" description="Disordered" evidence="8">
    <location>
        <begin position="1441"/>
        <end position="1489"/>
    </location>
</feature>
<dbReference type="SMART" id="SM00015">
    <property type="entry name" value="IQ"/>
    <property type="match status" value="8"/>
</dbReference>
<organism evidence="10 11">
    <name type="scientific">Hyaloperonospora brassicae</name>
    <name type="common">Brassica downy mildew</name>
    <name type="synonym">Peronospora brassicae</name>
    <dbReference type="NCBI Taxonomy" id="162125"/>
    <lineage>
        <taxon>Eukaryota</taxon>
        <taxon>Sar</taxon>
        <taxon>Stramenopiles</taxon>
        <taxon>Oomycota</taxon>
        <taxon>Peronosporomycetes</taxon>
        <taxon>Peronosporales</taxon>
        <taxon>Peronosporaceae</taxon>
        <taxon>Hyaloperonospora</taxon>
    </lineage>
</organism>
<dbReference type="Gene3D" id="6.20.240.20">
    <property type="match status" value="1"/>
</dbReference>
<dbReference type="GO" id="GO:0007015">
    <property type="term" value="P:actin filament organization"/>
    <property type="evidence" value="ECO:0007669"/>
    <property type="project" value="TreeGrafter"/>
</dbReference>
<feature type="region of interest" description="Actin-binding" evidence="6">
    <location>
        <begin position="698"/>
        <end position="720"/>
    </location>
</feature>
<dbReference type="GO" id="GO:0005737">
    <property type="term" value="C:cytoplasm"/>
    <property type="evidence" value="ECO:0007669"/>
    <property type="project" value="TreeGrafter"/>
</dbReference>
<dbReference type="Gene3D" id="1.20.5.190">
    <property type="match status" value="2"/>
</dbReference>
<keyword evidence="5 6" id="KW-0009">Actin-binding</keyword>
<evidence type="ECO:0000256" key="7">
    <source>
        <dbReference type="SAM" id="Coils"/>
    </source>
</evidence>
<evidence type="ECO:0000313" key="11">
    <source>
        <dbReference type="Proteomes" id="UP001162031"/>
    </source>
</evidence>
<feature type="region of interest" description="Disordered" evidence="8">
    <location>
        <begin position="321"/>
        <end position="353"/>
    </location>
</feature>
<feature type="compositionally biased region" description="Basic and acidic residues" evidence="8">
    <location>
        <begin position="321"/>
        <end position="331"/>
    </location>
</feature>
<keyword evidence="2 6" id="KW-0067">ATP-binding</keyword>
<dbReference type="PANTHER" id="PTHR13140">
    <property type="entry name" value="MYOSIN"/>
    <property type="match status" value="1"/>
</dbReference>
<dbReference type="GO" id="GO:0005524">
    <property type="term" value="F:ATP binding"/>
    <property type="evidence" value="ECO:0007669"/>
    <property type="project" value="UniProtKB-UniRule"/>
</dbReference>
<evidence type="ECO:0000256" key="4">
    <source>
        <dbReference type="ARBA" id="ARBA00023175"/>
    </source>
</evidence>
<dbReference type="InterPro" id="IPR001609">
    <property type="entry name" value="Myosin_head_motor_dom-like"/>
</dbReference>
<keyword evidence="11" id="KW-1185">Reference proteome</keyword>
<feature type="region of interest" description="Disordered" evidence="8">
    <location>
        <begin position="1348"/>
        <end position="1390"/>
    </location>
</feature>
<evidence type="ECO:0000256" key="5">
    <source>
        <dbReference type="ARBA" id="ARBA00023203"/>
    </source>
</evidence>
<reference evidence="10" key="1">
    <citation type="submission" date="2022-12" db="EMBL/GenBank/DDBJ databases">
        <authorList>
            <person name="Webb A."/>
        </authorList>
    </citation>
    <scope>NUCLEOTIDE SEQUENCE</scope>
    <source>
        <strain evidence="10">Hp1</strain>
    </source>
</reference>
<keyword evidence="1 6" id="KW-0547">Nucleotide-binding</keyword>
<dbReference type="PANTHER" id="PTHR13140:SF706">
    <property type="entry name" value="DILUTE CLASS UNCONVENTIONAL MYOSIN, ISOFORM C"/>
    <property type="match status" value="1"/>
</dbReference>